<comment type="similarity">
    <text evidence="1">Belongs to the SsuE family.</text>
</comment>
<accession>A0A840RVX6</accession>
<dbReference type="Proteomes" id="UP000571084">
    <property type="component" value="Unassembled WGS sequence"/>
</dbReference>
<protein>
    <submittedName>
        <fullName evidence="6">FMN reductase</fullName>
        <ecNumber evidence="6">1.5.1.38</ecNumber>
    </submittedName>
</protein>
<feature type="domain" description="NADPH-dependent FMN reductase-like" evidence="5">
    <location>
        <begin position="1"/>
        <end position="141"/>
    </location>
</feature>
<dbReference type="RefSeq" id="WP_168056649.1">
    <property type="nucleotide sequence ID" value="NZ_JAAOZT010000012.1"/>
</dbReference>
<dbReference type="GO" id="GO:0052873">
    <property type="term" value="F:FMN reductase (NADPH) activity"/>
    <property type="evidence" value="ECO:0007669"/>
    <property type="project" value="UniProtKB-EC"/>
</dbReference>
<gene>
    <name evidence="6" type="ORF">HNR39_003097</name>
</gene>
<keyword evidence="3" id="KW-0288">FMN</keyword>
<dbReference type="PANTHER" id="PTHR43408:SF1">
    <property type="entry name" value="FMN REDUCTASE (NADPH)"/>
    <property type="match status" value="1"/>
</dbReference>
<dbReference type="PANTHER" id="PTHR43408">
    <property type="entry name" value="FMN REDUCTASE (NADPH)"/>
    <property type="match status" value="1"/>
</dbReference>
<dbReference type="Pfam" id="PF03358">
    <property type="entry name" value="FMN_red"/>
    <property type="match status" value="1"/>
</dbReference>
<comment type="caution">
    <text evidence="6">The sequence shown here is derived from an EMBL/GenBank/DDBJ whole genome shotgun (WGS) entry which is preliminary data.</text>
</comment>
<dbReference type="AlphaFoldDB" id="A0A840RVX6"/>
<dbReference type="EC" id="1.5.1.38" evidence="6"/>
<dbReference type="SUPFAM" id="SSF52218">
    <property type="entry name" value="Flavoproteins"/>
    <property type="match status" value="1"/>
</dbReference>
<keyword evidence="7" id="KW-1185">Reference proteome</keyword>
<dbReference type="InterPro" id="IPR005025">
    <property type="entry name" value="FMN_Rdtase-like_dom"/>
</dbReference>
<dbReference type="InterPro" id="IPR020048">
    <property type="entry name" value="NADPH-dep_FMN_reduc_SsuE"/>
</dbReference>
<dbReference type="NCBIfam" id="TIGR03567">
    <property type="entry name" value="FMN_reduc_SsuE"/>
    <property type="match status" value="1"/>
</dbReference>
<dbReference type="InterPro" id="IPR029039">
    <property type="entry name" value="Flavoprotein-like_sf"/>
</dbReference>
<dbReference type="InterPro" id="IPR051814">
    <property type="entry name" value="NAD(P)H-dep_FMN_reductase"/>
</dbReference>
<evidence type="ECO:0000259" key="5">
    <source>
        <dbReference type="Pfam" id="PF03358"/>
    </source>
</evidence>
<proteinExistence type="inferred from homology"/>
<dbReference type="GO" id="GO:0046306">
    <property type="term" value="P:alkanesulfonate catabolic process"/>
    <property type="evidence" value="ECO:0007669"/>
    <property type="project" value="InterPro"/>
</dbReference>
<dbReference type="Gene3D" id="3.40.50.360">
    <property type="match status" value="1"/>
</dbReference>
<keyword evidence="4 6" id="KW-0560">Oxidoreductase</keyword>
<sequence>MTILLLAGSPSAPSRSTRILHHIGEKLALLGHRYTKLDVRDLPGDAVLRADFSNVEIQAALAQVAAATAVVISTPVYKAAYSGALKAFLDLLPQFGLQDKLVLPLATGGGQSHMLALDYALRPVLSSLGPKHVLKSIYAIEAQVLWSEDGGLVLADEIIGRINEGVDQLSSGLVALQKSSMNSFTEIPFSQIRCSV</sequence>
<evidence type="ECO:0000256" key="4">
    <source>
        <dbReference type="ARBA" id="ARBA00023002"/>
    </source>
</evidence>
<keyword evidence="2" id="KW-0285">Flavoprotein</keyword>
<evidence type="ECO:0000313" key="6">
    <source>
        <dbReference type="EMBL" id="MBB5201248.1"/>
    </source>
</evidence>
<evidence type="ECO:0000256" key="1">
    <source>
        <dbReference type="ARBA" id="ARBA00005990"/>
    </source>
</evidence>
<evidence type="ECO:0000256" key="3">
    <source>
        <dbReference type="ARBA" id="ARBA00022643"/>
    </source>
</evidence>
<evidence type="ECO:0000313" key="7">
    <source>
        <dbReference type="Proteomes" id="UP000571084"/>
    </source>
</evidence>
<name>A0A840RVX6_9BURK</name>
<evidence type="ECO:0000256" key="2">
    <source>
        <dbReference type="ARBA" id="ARBA00022630"/>
    </source>
</evidence>
<dbReference type="EMBL" id="JACHHQ010000006">
    <property type="protein sequence ID" value="MBB5201248.1"/>
    <property type="molecule type" value="Genomic_DNA"/>
</dbReference>
<reference evidence="6 7" key="1">
    <citation type="submission" date="2020-08" db="EMBL/GenBank/DDBJ databases">
        <title>Genomic Encyclopedia of Type Strains, Phase IV (KMG-IV): sequencing the most valuable type-strain genomes for metagenomic binning, comparative biology and taxonomic classification.</title>
        <authorList>
            <person name="Goeker M."/>
        </authorList>
    </citation>
    <scope>NUCLEOTIDE SEQUENCE [LARGE SCALE GENOMIC DNA]</scope>
    <source>
        <strain evidence="6 7">DSM 23240</strain>
    </source>
</reference>
<organism evidence="6 7">
    <name type="scientific">Glaciimonas immobilis</name>
    <dbReference type="NCBI Taxonomy" id="728004"/>
    <lineage>
        <taxon>Bacteria</taxon>
        <taxon>Pseudomonadati</taxon>
        <taxon>Pseudomonadota</taxon>
        <taxon>Betaproteobacteria</taxon>
        <taxon>Burkholderiales</taxon>
        <taxon>Oxalobacteraceae</taxon>
        <taxon>Glaciimonas</taxon>
    </lineage>
</organism>